<organism evidence="2 3">
    <name type="scientific">Cupriavidus pauculus</name>
    <dbReference type="NCBI Taxonomy" id="82633"/>
    <lineage>
        <taxon>Bacteria</taxon>
        <taxon>Pseudomonadati</taxon>
        <taxon>Pseudomonadota</taxon>
        <taxon>Betaproteobacteria</taxon>
        <taxon>Burkholderiales</taxon>
        <taxon>Burkholderiaceae</taxon>
        <taxon>Cupriavidus</taxon>
    </lineage>
</organism>
<evidence type="ECO:0000256" key="1">
    <source>
        <dbReference type="SAM" id="SignalP"/>
    </source>
</evidence>
<evidence type="ECO:0000313" key="3">
    <source>
        <dbReference type="Proteomes" id="UP000234341"/>
    </source>
</evidence>
<dbReference type="RefSeq" id="WP_101682048.1">
    <property type="nucleotide sequence ID" value="NZ_PJRP01000005.1"/>
</dbReference>
<dbReference type="OrthoDB" id="7593840at2"/>
<sequence length="349" mass="37626">MGSSNLRGVLFRWLAFAGLIAATGLAHAWTAGADGGGSVGSASPDSSSGPYRGIVGPVGTSDAAPAEPKQWDRALPFFAQRVIDKGYNLPNPYFIGYSYYNGYQRYQLSDLAISAGANPLRSADFVQFQQSKLHNVSNQVQLGAWIFPFMNVYGMVGNVEGSGAIDISFSSKTALQQFFGINIGCAGNRPRPDCSQPIKLPTQQANYSGHTYGGGFTLVGTYKQLFFALPVTYTVSDITMSETPVKSLNIGPRIGWNFRLGPGLGLLTPFIGGTYFKTRATITGHFDIPIEEAGGQTARLNYQIGQRVVGYWSGSAGVSWAVNRSLGFIVEFGYGYNRNNIIATGFFRF</sequence>
<dbReference type="Proteomes" id="UP000234341">
    <property type="component" value="Unassembled WGS sequence"/>
</dbReference>
<comment type="caution">
    <text evidence="2">The sequence shown here is derived from an EMBL/GenBank/DDBJ whole genome shotgun (WGS) entry which is preliminary data.</text>
</comment>
<keyword evidence="1" id="KW-0732">Signal</keyword>
<evidence type="ECO:0000313" key="2">
    <source>
        <dbReference type="EMBL" id="PLQ00080.1"/>
    </source>
</evidence>
<proteinExistence type="predicted"/>
<dbReference type="STRING" id="82633.GCA_000974605_03391"/>
<evidence type="ECO:0008006" key="4">
    <source>
        <dbReference type="Google" id="ProtNLM"/>
    </source>
</evidence>
<protein>
    <recommendedName>
        <fullName evidence="4">Porin family protein</fullName>
    </recommendedName>
</protein>
<accession>A0A2N5CCW5</accession>
<name>A0A2N5CCW5_9BURK</name>
<gene>
    <name evidence="2" type="ORF">CYJ10_13785</name>
</gene>
<feature type="signal peptide" evidence="1">
    <location>
        <begin position="1"/>
        <end position="28"/>
    </location>
</feature>
<feature type="chain" id="PRO_5014697827" description="Porin family protein" evidence="1">
    <location>
        <begin position="29"/>
        <end position="349"/>
    </location>
</feature>
<dbReference type="EMBL" id="PJRP01000005">
    <property type="protein sequence ID" value="PLQ00080.1"/>
    <property type="molecule type" value="Genomic_DNA"/>
</dbReference>
<reference evidence="2 3" key="1">
    <citation type="submission" date="2017-12" db="EMBL/GenBank/DDBJ databases">
        <title>Genome sequence of the active heterotrophic nitrifier-denitrifier, Cupriavidus pauculus UM1.</title>
        <authorList>
            <person name="Putonti C."/>
            <person name="Castignetti D."/>
        </authorList>
    </citation>
    <scope>NUCLEOTIDE SEQUENCE [LARGE SCALE GENOMIC DNA]</scope>
    <source>
        <strain evidence="2 3">UM1</strain>
    </source>
</reference>
<dbReference type="AlphaFoldDB" id="A0A2N5CCW5"/>